<sequence>MILSLAADNGTTAGVEAAATWCVARSDASQAALQTALDYACGAGADCAPVGQSGPCHLPNTVQSHASYAFNSYYQRKGSAHDSCDFGGTATASKTDPSLSPLSLLFLSLEICVCCTAGGTSSTTTTNPSSNAPTPPGTTVVPPLYGSGGLTPGLTPLGPVGANTNTTSKAACMEYSVYNSLRLCFFLSCSFIHVSTTHVARSSTLVS</sequence>
<protein>
    <submittedName>
        <fullName evidence="1">Uncharacterized protein</fullName>
    </submittedName>
</protein>
<gene>
    <name evidence="1" type="ORF">RHMOL_Rhmol02G0066100</name>
</gene>
<evidence type="ECO:0000313" key="1">
    <source>
        <dbReference type="EMBL" id="KAI8566748.1"/>
    </source>
</evidence>
<reference evidence="1" key="1">
    <citation type="submission" date="2022-02" db="EMBL/GenBank/DDBJ databases">
        <title>Plant Genome Project.</title>
        <authorList>
            <person name="Zhang R.-G."/>
        </authorList>
    </citation>
    <scope>NUCLEOTIDE SEQUENCE</scope>
    <source>
        <strain evidence="1">AT1</strain>
    </source>
</reference>
<comment type="caution">
    <text evidence="1">The sequence shown here is derived from an EMBL/GenBank/DDBJ whole genome shotgun (WGS) entry which is preliminary data.</text>
</comment>
<dbReference type="Proteomes" id="UP001062846">
    <property type="component" value="Chromosome 2"/>
</dbReference>
<evidence type="ECO:0000313" key="2">
    <source>
        <dbReference type="Proteomes" id="UP001062846"/>
    </source>
</evidence>
<proteinExistence type="predicted"/>
<keyword evidence="2" id="KW-1185">Reference proteome</keyword>
<dbReference type="EMBL" id="CM046389">
    <property type="protein sequence ID" value="KAI8566748.1"/>
    <property type="molecule type" value="Genomic_DNA"/>
</dbReference>
<accession>A0ACC0PM02</accession>
<organism evidence="1 2">
    <name type="scientific">Rhododendron molle</name>
    <name type="common">Chinese azalea</name>
    <name type="synonym">Azalea mollis</name>
    <dbReference type="NCBI Taxonomy" id="49168"/>
    <lineage>
        <taxon>Eukaryota</taxon>
        <taxon>Viridiplantae</taxon>
        <taxon>Streptophyta</taxon>
        <taxon>Embryophyta</taxon>
        <taxon>Tracheophyta</taxon>
        <taxon>Spermatophyta</taxon>
        <taxon>Magnoliopsida</taxon>
        <taxon>eudicotyledons</taxon>
        <taxon>Gunneridae</taxon>
        <taxon>Pentapetalae</taxon>
        <taxon>asterids</taxon>
        <taxon>Ericales</taxon>
        <taxon>Ericaceae</taxon>
        <taxon>Ericoideae</taxon>
        <taxon>Rhodoreae</taxon>
        <taxon>Rhododendron</taxon>
    </lineage>
</organism>
<name>A0ACC0PM02_RHOML</name>